<dbReference type="Gene3D" id="3.30.230.10">
    <property type="match status" value="1"/>
</dbReference>
<keyword evidence="5 6" id="KW-0694">RNA-binding</keyword>
<dbReference type="PANTHER" id="PTHR33992:SF1">
    <property type="entry name" value="RIBONUCLEASE P PROTEIN COMPONENT"/>
    <property type="match status" value="1"/>
</dbReference>
<dbReference type="GO" id="GO:0030677">
    <property type="term" value="C:ribonuclease P complex"/>
    <property type="evidence" value="ECO:0007669"/>
    <property type="project" value="TreeGrafter"/>
</dbReference>
<keyword evidence="3 6" id="KW-0255">Endonuclease</keyword>
<keyword evidence="9" id="KW-1185">Reference proteome</keyword>
<evidence type="ECO:0000256" key="4">
    <source>
        <dbReference type="ARBA" id="ARBA00022801"/>
    </source>
</evidence>
<dbReference type="InterPro" id="IPR014721">
    <property type="entry name" value="Ribsml_uS5_D2-typ_fold_subgr"/>
</dbReference>
<dbReference type="GO" id="GO:0000049">
    <property type="term" value="F:tRNA binding"/>
    <property type="evidence" value="ECO:0007669"/>
    <property type="project" value="UniProtKB-UniRule"/>
</dbReference>
<dbReference type="Proteomes" id="UP000516421">
    <property type="component" value="Chromosome"/>
</dbReference>
<evidence type="ECO:0000256" key="3">
    <source>
        <dbReference type="ARBA" id="ARBA00022759"/>
    </source>
</evidence>
<dbReference type="HAMAP" id="MF_00227">
    <property type="entry name" value="RNase_P"/>
    <property type="match status" value="1"/>
</dbReference>
<keyword evidence="1 6" id="KW-0819">tRNA processing</keyword>
<organism evidence="8 9">
    <name type="scientific">Rothia amarae</name>
    <dbReference type="NCBI Taxonomy" id="169480"/>
    <lineage>
        <taxon>Bacteria</taxon>
        <taxon>Bacillati</taxon>
        <taxon>Actinomycetota</taxon>
        <taxon>Actinomycetes</taxon>
        <taxon>Micrococcales</taxon>
        <taxon>Micrococcaceae</taxon>
        <taxon>Rothia</taxon>
    </lineage>
</organism>
<evidence type="ECO:0000256" key="7">
    <source>
        <dbReference type="NCBIfam" id="TIGR00188"/>
    </source>
</evidence>
<dbReference type="RefSeq" id="WP_190617504.1">
    <property type="nucleotide sequence ID" value="NZ_CP061538.1"/>
</dbReference>
<comment type="similarity">
    <text evidence="6">Belongs to the RnpA family.</text>
</comment>
<comment type="catalytic activity">
    <reaction evidence="6">
        <text>Endonucleolytic cleavage of RNA, removing 5'-extranucleotides from tRNA precursor.</text>
        <dbReference type="EC" id="3.1.26.5"/>
    </reaction>
</comment>
<dbReference type="PANTHER" id="PTHR33992">
    <property type="entry name" value="RIBONUCLEASE P PROTEIN COMPONENT"/>
    <property type="match status" value="1"/>
</dbReference>
<dbReference type="EMBL" id="CP061538">
    <property type="protein sequence ID" value="QNV39908.1"/>
    <property type="molecule type" value="Genomic_DNA"/>
</dbReference>
<name>A0A7H2BJR2_9MICC</name>
<keyword evidence="2 6" id="KW-0540">Nuclease</keyword>
<keyword evidence="4 6" id="KW-0378">Hydrolase</keyword>
<evidence type="ECO:0000313" key="8">
    <source>
        <dbReference type="EMBL" id="QNV39908.1"/>
    </source>
</evidence>
<evidence type="ECO:0000313" key="9">
    <source>
        <dbReference type="Proteomes" id="UP000516421"/>
    </source>
</evidence>
<dbReference type="GO" id="GO:0004526">
    <property type="term" value="F:ribonuclease P activity"/>
    <property type="evidence" value="ECO:0007669"/>
    <property type="project" value="UniProtKB-UniRule"/>
</dbReference>
<proteinExistence type="inferred from homology"/>
<dbReference type="SUPFAM" id="SSF54211">
    <property type="entry name" value="Ribosomal protein S5 domain 2-like"/>
    <property type="match status" value="1"/>
</dbReference>
<accession>A0A7H2BJR2</accession>
<dbReference type="InterPro" id="IPR000100">
    <property type="entry name" value="RNase_P"/>
</dbReference>
<dbReference type="Pfam" id="PF00825">
    <property type="entry name" value="Ribonuclease_P"/>
    <property type="match status" value="1"/>
</dbReference>
<dbReference type="InterPro" id="IPR020568">
    <property type="entry name" value="Ribosomal_Su5_D2-typ_SF"/>
</dbReference>
<reference evidence="8 9" key="1">
    <citation type="submission" date="2020-09" db="EMBL/GenBank/DDBJ databases">
        <title>Investigation of environmental microbe.</title>
        <authorList>
            <person name="Ou Y."/>
            <person name="Kang Q."/>
        </authorList>
    </citation>
    <scope>NUCLEOTIDE SEQUENCE [LARGE SCALE GENOMIC DNA]</scope>
    <source>
        <strain evidence="8 9">KJZ-9</strain>
    </source>
</reference>
<evidence type="ECO:0000256" key="2">
    <source>
        <dbReference type="ARBA" id="ARBA00022722"/>
    </source>
</evidence>
<protein>
    <recommendedName>
        <fullName evidence="6 7">Ribonuclease P protein component</fullName>
        <shortName evidence="6">RNase P protein</shortName>
        <shortName evidence="6">RNaseP protein</shortName>
        <ecNumber evidence="6 7">3.1.26.5</ecNumber>
    </recommendedName>
    <alternativeName>
        <fullName evidence="6">Protein C5</fullName>
    </alternativeName>
</protein>
<sequence length="137" mass="15113">MLPQQHRMRTKVQFSETTRSGVRSGRRNLVLYAVKNSQEPTLAGFIVSKAVGNAVVRNKTKRRLRELVARSIQENPTGYSLVVRALPAAAQSTWSELSADYAAAYEAILAKLAKQSHTKMAVAESLDAARTTPREES</sequence>
<dbReference type="AlphaFoldDB" id="A0A7H2BJR2"/>
<dbReference type="KEGG" id="rama:IDM48_00095"/>
<dbReference type="GO" id="GO:0042781">
    <property type="term" value="F:3'-tRNA processing endoribonuclease activity"/>
    <property type="evidence" value="ECO:0007669"/>
    <property type="project" value="TreeGrafter"/>
</dbReference>
<comment type="function">
    <text evidence="6">RNaseP catalyzes the removal of the 5'-leader sequence from pre-tRNA to produce the mature 5'-terminus. It can also cleave other RNA substrates such as 4.5S RNA. The protein component plays an auxiliary but essential role in vivo by binding to the 5'-leader sequence and broadening the substrate specificity of the ribozyme.</text>
</comment>
<dbReference type="GO" id="GO:0001682">
    <property type="term" value="P:tRNA 5'-leader removal"/>
    <property type="evidence" value="ECO:0007669"/>
    <property type="project" value="UniProtKB-UniRule"/>
</dbReference>
<gene>
    <name evidence="6 8" type="primary">rnpA</name>
    <name evidence="8" type="ORF">IDM48_00095</name>
</gene>
<comment type="subunit">
    <text evidence="6">Consists of a catalytic RNA component (M1 or rnpB) and a protein subunit.</text>
</comment>
<evidence type="ECO:0000256" key="5">
    <source>
        <dbReference type="ARBA" id="ARBA00022884"/>
    </source>
</evidence>
<evidence type="ECO:0000256" key="6">
    <source>
        <dbReference type="HAMAP-Rule" id="MF_00227"/>
    </source>
</evidence>
<dbReference type="EC" id="3.1.26.5" evidence="6 7"/>
<evidence type="ECO:0000256" key="1">
    <source>
        <dbReference type="ARBA" id="ARBA00022694"/>
    </source>
</evidence>
<dbReference type="NCBIfam" id="TIGR00188">
    <property type="entry name" value="rnpA"/>
    <property type="match status" value="1"/>
</dbReference>